<accession>A0A939LTE0</accession>
<dbReference type="InterPro" id="IPR029016">
    <property type="entry name" value="GAF-like_dom_sf"/>
</dbReference>
<dbReference type="SUPFAM" id="SSF141868">
    <property type="entry name" value="EAL domain-like"/>
    <property type="match status" value="1"/>
</dbReference>
<dbReference type="PROSITE" id="PS50887">
    <property type="entry name" value="GGDEF"/>
    <property type="match status" value="1"/>
</dbReference>
<dbReference type="InterPro" id="IPR035919">
    <property type="entry name" value="EAL_sf"/>
</dbReference>
<dbReference type="EMBL" id="JAGEMK010000001">
    <property type="protein sequence ID" value="MBO1750992.1"/>
    <property type="molecule type" value="Genomic_DNA"/>
</dbReference>
<dbReference type="RefSeq" id="WP_208054589.1">
    <property type="nucleotide sequence ID" value="NZ_JAGEMK010000001.1"/>
</dbReference>
<evidence type="ECO:0000259" key="1">
    <source>
        <dbReference type="PROSITE" id="PS50883"/>
    </source>
</evidence>
<dbReference type="Proteomes" id="UP000664209">
    <property type="component" value="Unassembled WGS sequence"/>
</dbReference>
<name>A0A939LTE0_9CELL</name>
<protein>
    <submittedName>
        <fullName evidence="3">EAL domain-containing protein</fullName>
    </submittedName>
</protein>
<evidence type="ECO:0000313" key="4">
    <source>
        <dbReference type="Proteomes" id="UP000664209"/>
    </source>
</evidence>
<dbReference type="InterPro" id="IPR000160">
    <property type="entry name" value="GGDEF_dom"/>
</dbReference>
<dbReference type="SUPFAM" id="SSF55073">
    <property type="entry name" value="Nucleotide cyclase"/>
    <property type="match status" value="1"/>
</dbReference>
<dbReference type="InterPro" id="IPR001633">
    <property type="entry name" value="EAL_dom"/>
</dbReference>
<dbReference type="SMART" id="SM00267">
    <property type="entry name" value="GGDEF"/>
    <property type="match status" value="1"/>
</dbReference>
<evidence type="ECO:0000259" key="2">
    <source>
        <dbReference type="PROSITE" id="PS50887"/>
    </source>
</evidence>
<reference evidence="3" key="1">
    <citation type="submission" date="2021-03" db="EMBL/GenBank/DDBJ databases">
        <title>Actinotalea soli sp. nov., isolated from soil.</title>
        <authorList>
            <person name="Ping W."/>
            <person name="Zhang J."/>
        </authorList>
    </citation>
    <scope>NUCLEOTIDE SEQUENCE</scope>
    <source>
        <strain evidence="3">BY-33</strain>
    </source>
</reference>
<dbReference type="Pfam" id="PF00990">
    <property type="entry name" value="GGDEF"/>
    <property type="match status" value="1"/>
</dbReference>
<dbReference type="NCBIfam" id="TIGR00254">
    <property type="entry name" value="GGDEF"/>
    <property type="match status" value="1"/>
</dbReference>
<dbReference type="Gene3D" id="3.20.20.450">
    <property type="entry name" value="EAL domain"/>
    <property type="match status" value="1"/>
</dbReference>
<dbReference type="PANTHER" id="PTHR44757:SF2">
    <property type="entry name" value="BIOFILM ARCHITECTURE MAINTENANCE PROTEIN MBAA"/>
    <property type="match status" value="1"/>
</dbReference>
<dbReference type="InterPro" id="IPR052155">
    <property type="entry name" value="Biofilm_reg_signaling"/>
</dbReference>
<feature type="domain" description="EAL" evidence="1">
    <location>
        <begin position="694"/>
        <end position="960"/>
    </location>
</feature>
<dbReference type="SMART" id="SM00052">
    <property type="entry name" value="EAL"/>
    <property type="match status" value="1"/>
</dbReference>
<dbReference type="CDD" id="cd01948">
    <property type="entry name" value="EAL"/>
    <property type="match status" value="1"/>
</dbReference>
<dbReference type="FunFam" id="3.30.70.270:FF:000001">
    <property type="entry name" value="Diguanylate cyclase domain protein"/>
    <property type="match status" value="1"/>
</dbReference>
<dbReference type="PROSITE" id="PS50883">
    <property type="entry name" value="EAL"/>
    <property type="match status" value="1"/>
</dbReference>
<sequence length="960" mass="101881">MTNDARETSGATTTLLLGHVRTQGGDEAVAEVLRLAGVPQSLSELEDGASWFAHEVRTRLFEAATAVLGEGTVFAVGVHALDNGLQPALVGLLRSLGNPREVYRQVPRALPKFTTRSEMEVVSSTTTSAVVHLRTKGEHLRSRLDCELVQGMLAAVPQIFGQPLARIVQSTCQADGHEQCEFQISWTRPRRWFDRSRSERSARSADVELAALRGQLEELQRASSDLVSSDDVHTVLERIVDRAATAVLAPSYLLVAHGDPATGAGPVVHARGLSPERAEELAAALSRGESLGQAAVVVDVTSTRRHHGRLAAIYSEGHRPLAADEHLLEAYARHAAAALDLLTALDGSRREASRATALLDLAHQLAAATDADAVARVVTDAMPGIVGCQSGGVWMWEPSEGILRAAATTGHEEHEALEIMGTRLRPDDTPELTDILTRHDLLVIDAQDASPRLGALLDRVGSRSVVVAPLVAGDSFMGVAIASWATPADRLAVGAEAMARISGVGDQTATALQNARLLSRVSHQALHDALTGVPNRVLFSRSLDESLRRAEPGQGTAVLFCDLDNFKHVNDQHGHAAGDELLRQVAARLRGELRPGDVVGRLSGDEFAVLLHGVDDDEHALTVAARLVAGLDHPFRVDGHEVRTTASVGVAVHVGADGRGDRLLAAADAAMYEAKQRGRNQVLLAGELDPRRGAPSLEAELSQAVEAGQLRLFFQPVVDVSPGTGDAVVGAEALIRWAHPRLGLLAPAAFLPLAEEAGLVTELDLWAVGAACEALAGWSRAGAGEPAAEALPVEPLRVAVNLAGATLVDPRLVPTVRQALSRNGLTSDRLHLEVVESRSLSDLPGVIERLVELRQIGVRISLDDFGTGFSTLAWLQSLPVDQIKIDRSFIAGLPDHAASLALVRGVVALARELGIEVIAEGVEEPAQLALLREAGCEMVQGYLLGRPAPVFSASERSTPA</sequence>
<dbReference type="AlphaFoldDB" id="A0A939LTE0"/>
<dbReference type="Gene3D" id="3.30.70.270">
    <property type="match status" value="1"/>
</dbReference>
<organism evidence="3 4">
    <name type="scientific">Actinotalea soli</name>
    <dbReference type="NCBI Taxonomy" id="2819234"/>
    <lineage>
        <taxon>Bacteria</taxon>
        <taxon>Bacillati</taxon>
        <taxon>Actinomycetota</taxon>
        <taxon>Actinomycetes</taxon>
        <taxon>Micrococcales</taxon>
        <taxon>Cellulomonadaceae</taxon>
        <taxon>Actinotalea</taxon>
    </lineage>
</organism>
<dbReference type="SMART" id="SM00065">
    <property type="entry name" value="GAF"/>
    <property type="match status" value="1"/>
</dbReference>
<keyword evidence="4" id="KW-1185">Reference proteome</keyword>
<comment type="caution">
    <text evidence="3">The sequence shown here is derived from an EMBL/GenBank/DDBJ whole genome shotgun (WGS) entry which is preliminary data.</text>
</comment>
<dbReference type="Gene3D" id="3.30.450.40">
    <property type="match status" value="1"/>
</dbReference>
<dbReference type="PANTHER" id="PTHR44757">
    <property type="entry name" value="DIGUANYLATE CYCLASE DGCP"/>
    <property type="match status" value="1"/>
</dbReference>
<gene>
    <name evidence="3" type="ORF">J4G33_04165</name>
</gene>
<dbReference type="Pfam" id="PF00563">
    <property type="entry name" value="EAL"/>
    <property type="match status" value="1"/>
</dbReference>
<dbReference type="InterPro" id="IPR043128">
    <property type="entry name" value="Rev_trsase/Diguanyl_cyclase"/>
</dbReference>
<proteinExistence type="predicted"/>
<evidence type="ECO:0000313" key="3">
    <source>
        <dbReference type="EMBL" id="MBO1750992.1"/>
    </source>
</evidence>
<feature type="domain" description="GGDEF" evidence="2">
    <location>
        <begin position="554"/>
        <end position="687"/>
    </location>
</feature>
<dbReference type="CDD" id="cd01949">
    <property type="entry name" value="GGDEF"/>
    <property type="match status" value="1"/>
</dbReference>
<dbReference type="SUPFAM" id="SSF55781">
    <property type="entry name" value="GAF domain-like"/>
    <property type="match status" value="1"/>
</dbReference>
<dbReference type="InterPro" id="IPR029787">
    <property type="entry name" value="Nucleotide_cyclase"/>
</dbReference>
<dbReference type="InterPro" id="IPR003018">
    <property type="entry name" value="GAF"/>
</dbReference>